<proteinExistence type="predicted"/>
<evidence type="ECO:0000256" key="2">
    <source>
        <dbReference type="ARBA" id="ARBA00023315"/>
    </source>
</evidence>
<name>A0A8S9FYP1_BRACR</name>
<evidence type="ECO:0008006" key="5">
    <source>
        <dbReference type="Google" id="ProtNLM"/>
    </source>
</evidence>
<comment type="caution">
    <text evidence="3">The sequence shown here is derived from an EMBL/GenBank/DDBJ whole genome shotgun (WGS) entry which is preliminary data.</text>
</comment>
<evidence type="ECO:0000313" key="3">
    <source>
        <dbReference type="EMBL" id="KAF2539005.1"/>
    </source>
</evidence>
<reference evidence="3" key="1">
    <citation type="submission" date="2019-12" db="EMBL/GenBank/DDBJ databases">
        <title>Genome sequencing and annotation of Brassica cretica.</title>
        <authorList>
            <person name="Studholme D.J."/>
            <person name="Sarris P.F."/>
        </authorList>
    </citation>
    <scope>NUCLEOTIDE SEQUENCE</scope>
    <source>
        <strain evidence="3">PFS-001/15</strain>
        <tissue evidence="3">Leaf</tissue>
    </source>
</reference>
<dbReference type="AlphaFoldDB" id="A0A8S9FYP1"/>
<dbReference type="Pfam" id="PF02458">
    <property type="entry name" value="Transferase"/>
    <property type="match status" value="1"/>
</dbReference>
<dbReference type="InterPro" id="IPR023213">
    <property type="entry name" value="CAT-like_dom_sf"/>
</dbReference>
<accession>A0A8S9FYP1</accession>
<dbReference type="SUPFAM" id="SSF52777">
    <property type="entry name" value="CoA-dependent acyltransferases"/>
    <property type="match status" value="1"/>
</dbReference>
<dbReference type="PANTHER" id="PTHR31625">
    <property type="match status" value="1"/>
</dbReference>
<gene>
    <name evidence="3" type="ORF">F2Q68_00018739</name>
</gene>
<sequence>MSQSSTHNAGLLSSSMGLKVIKIIQVSPAADSSRHSADPLILPLTFFDLRWVRSHPTQQVIFYKLPESSREFFHSVILPKLELSLSLVLRHYFPLAGHLKWNQQDPKPRVVVYNHDTVSLTVAESNADFLFISGKGLRPQTELRILVPELSVTCDSTSLYSLQITLFPNQGFCIGLAEHHVLKDGVGSIMFIKAWARICKSLGHGIMTLPSDFIPMLDRTLINVRPSLESNILEYTSYFSDEKDGKRTMKPPPVGEICTDLVRITLELTQENVEKLKERAKRESTRSQHELHLSTFVIVNAYVWSCLVKAHGGNKERPLLFMYAADFRNRLDPPVPERYLGNCVVLINCIGYKANNLLGRVGFVSAVEILSDSVKGLGSRGIEALWESYIDGMKQVKPDTHVESVSGSTRMGLYGADFGWGKPVNHEIVSIDRYPAYSMWERRDETGGAEIGLCLRKSEMDTFISLFEYDLEIIASRI</sequence>
<evidence type="ECO:0000313" key="4">
    <source>
        <dbReference type="Proteomes" id="UP000712281"/>
    </source>
</evidence>
<dbReference type="InterPro" id="IPR051504">
    <property type="entry name" value="Plant_metabolite_acyltrans"/>
</dbReference>
<dbReference type="Proteomes" id="UP000712281">
    <property type="component" value="Unassembled WGS sequence"/>
</dbReference>
<protein>
    <recommendedName>
        <fullName evidence="5">BAHD acyltransferase</fullName>
    </recommendedName>
</protein>
<keyword evidence="2" id="KW-0012">Acyltransferase</keyword>
<dbReference type="Gene3D" id="3.30.559.10">
    <property type="entry name" value="Chloramphenicol acetyltransferase-like domain"/>
    <property type="match status" value="2"/>
</dbReference>
<evidence type="ECO:0000256" key="1">
    <source>
        <dbReference type="ARBA" id="ARBA00022679"/>
    </source>
</evidence>
<dbReference type="GO" id="GO:0016747">
    <property type="term" value="F:acyltransferase activity, transferring groups other than amino-acyl groups"/>
    <property type="evidence" value="ECO:0007669"/>
    <property type="project" value="UniProtKB-ARBA"/>
</dbReference>
<organism evidence="3 4">
    <name type="scientific">Brassica cretica</name>
    <name type="common">Mustard</name>
    <dbReference type="NCBI Taxonomy" id="69181"/>
    <lineage>
        <taxon>Eukaryota</taxon>
        <taxon>Viridiplantae</taxon>
        <taxon>Streptophyta</taxon>
        <taxon>Embryophyta</taxon>
        <taxon>Tracheophyta</taxon>
        <taxon>Spermatophyta</taxon>
        <taxon>Magnoliopsida</taxon>
        <taxon>eudicotyledons</taxon>
        <taxon>Gunneridae</taxon>
        <taxon>Pentapetalae</taxon>
        <taxon>rosids</taxon>
        <taxon>malvids</taxon>
        <taxon>Brassicales</taxon>
        <taxon>Brassicaceae</taxon>
        <taxon>Brassiceae</taxon>
        <taxon>Brassica</taxon>
    </lineage>
</organism>
<keyword evidence="1" id="KW-0808">Transferase</keyword>
<dbReference type="EMBL" id="QGKW02002228">
    <property type="protein sequence ID" value="KAF2539005.1"/>
    <property type="molecule type" value="Genomic_DNA"/>
</dbReference>